<evidence type="ECO:0000256" key="1">
    <source>
        <dbReference type="SAM" id="MobiDB-lite"/>
    </source>
</evidence>
<keyword evidence="3" id="KW-1185">Reference proteome</keyword>
<sequence length="51" mass="5174">MYAADTNGHAVSGVEQQNQMSGQGRATRGARPHGDEDVAIYSGSPGSQAVG</sequence>
<protein>
    <submittedName>
        <fullName evidence="2">Uncharacterized protein</fullName>
    </submittedName>
</protein>
<evidence type="ECO:0000313" key="3">
    <source>
        <dbReference type="Proteomes" id="UP000270094"/>
    </source>
</evidence>
<name>A0A3P7KNW9_STRVU</name>
<feature type="non-terminal residue" evidence="2">
    <location>
        <position position="51"/>
    </location>
</feature>
<evidence type="ECO:0000313" key="2">
    <source>
        <dbReference type="EMBL" id="VDM69112.1"/>
    </source>
</evidence>
<organism evidence="2 3">
    <name type="scientific">Strongylus vulgaris</name>
    <name type="common">Blood worm</name>
    <dbReference type="NCBI Taxonomy" id="40348"/>
    <lineage>
        <taxon>Eukaryota</taxon>
        <taxon>Metazoa</taxon>
        <taxon>Ecdysozoa</taxon>
        <taxon>Nematoda</taxon>
        <taxon>Chromadorea</taxon>
        <taxon>Rhabditida</taxon>
        <taxon>Rhabditina</taxon>
        <taxon>Rhabditomorpha</taxon>
        <taxon>Strongyloidea</taxon>
        <taxon>Strongylidae</taxon>
        <taxon>Strongylus</taxon>
    </lineage>
</organism>
<dbReference type="EMBL" id="UYYB01011107">
    <property type="protein sequence ID" value="VDM69112.1"/>
    <property type="molecule type" value="Genomic_DNA"/>
</dbReference>
<accession>A0A3P7KNW9</accession>
<feature type="compositionally biased region" description="Polar residues" evidence="1">
    <location>
        <begin position="14"/>
        <end position="24"/>
    </location>
</feature>
<reference evidence="2 3" key="1">
    <citation type="submission" date="2018-11" db="EMBL/GenBank/DDBJ databases">
        <authorList>
            <consortium name="Pathogen Informatics"/>
        </authorList>
    </citation>
    <scope>NUCLEOTIDE SEQUENCE [LARGE SCALE GENOMIC DNA]</scope>
</reference>
<dbReference type="AlphaFoldDB" id="A0A3P7KNW9"/>
<dbReference type="Proteomes" id="UP000270094">
    <property type="component" value="Unassembled WGS sequence"/>
</dbReference>
<proteinExistence type="predicted"/>
<feature type="region of interest" description="Disordered" evidence="1">
    <location>
        <begin position="1"/>
        <end position="51"/>
    </location>
</feature>
<gene>
    <name evidence="2" type="ORF">SVUK_LOCUS4110</name>
</gene>